<accession>A0A319ERM0</accession>
<dbReference type="SUPFAM" id="SSF48576">
    <property type="entry name" value="Terpenoid synthases"/>
    <property type="match status" value="1"/>
</dbReference>
<keyword evidence="3" id="KW-1185">Reference proteome</keyword>
<sequence>MSIPRTFISRLQARKASIFTPTLPHGTIKCRNITQTPLTGAASPRPISHAFDPATPPPPPTATPPFTFLHPNNLTTPEYQHTITIIPPNLKVPWPTSLPCALQSRYWREADHAATDYLHTIFSSQPNTQTKEKYIATVSEAAVSYAINLIPLGNPARTKLLTRTFVLAFLHDDAVDKGNTDKNSHLMVPNTSSQSHTTGNEISNHTAFNILRREILAENPTQGEILLRDILSWGCVYQHQKKPITFDSLEEYFLPALEDFGAGLILRTVEFSLNLPSFSSEERGELKVLKDLCARHMLLTNDLYSYAKEVVAEERGGERVFSAVRVVEQVMGVSDTSAKAILRVVIRDLEGRMDEEYVRLQGMEGGLAGLYIAFHKHTIISTYLFKPANQPHPAKPNLQSDVTNN</sequence>
<protein>
    <submittedName>
        <fullName evidence="2">Terpenoid synthase</fullName>
    </submittedName>
</protein>
<evidence type="ECO:0000313" key="2">
    <source>
        <dbReference type="EMBL" id="PYI11941.1"/>
    </source>
</evidence>
<dbReference type="InterPro" id="IPR008949">
    <property type="entry name" value="Isoprenoid_synthase_dom_sf"/>
</dbReference>
<dbReference type="VEuPathDB" id="FungiDB:BO78DRAFT_465908"/>
<organism evidence="2 3">
    <name type="scientific">Aspergillus sclerotiicarbonarius (strain CBS 121057 / IBT 28362)</name>
    <dbReference type="NCBI Taxonomy" id="1448318"/>
    <lineage>
        <taxon>Eukaryota</taxon>
        <taxon>Fungi</taxon>
        <taxon>Dikarya</taxon>
        <taxon>Ascomycota</taxon>
        <taxon>Pezizomycotina</taxon>
        <taxon>Eurotiomycetes</taxon>
        <taxon>Eurotiomycetidae</taxon>
        <taxon>Eurotiales</taxon>
        <taxon>Aspergillaceae</taxon>
        <taxon>Aspergillus</taxon>
        <taxon>Aspergillus subgen. Circumdati</taxon>
    </lineage>
</organism>
<dbReference type="Proteomes" id="UP000248423">
    <property type="component" value="Unassembled WGS sequence"/>
</dbReference>
<proteinExistence type="predicted"/>
<gene>
    <name evidence="2" type="ORF">BO78DRAFT_465908</name>
</gene>
<feature type="region of interest" description="Disordered" evidence="1">
    <location>
        <begin position="37"/>
        <end position="61"/>
    </location>
</feature>
<dbReference type="AlphaFoldDB" id="A0A319ERM0"/>
<reference evidence="2 3" key="1">
    <citation type="submission" date="2018-02" db="EMBL/GenBank/DDBJ databases">
        <title>The genomes of Aspergillus section Nigri reveals drivers in fungal speciation.</title>
        <authorList>
            <consortium name="DOE Joint Genome Institute"/>
            <person name="Vesth T.C."/>
            <person name="Nybo J."/>
            <person name="Theobald S."/>
            <person name="Brandl J."/>
            <person name="Frisvad J.C."/>
            <person name="Nielsen K.F."/>
            <person name="Lyhne E.K."/>
            <person name="Kogle M.E."/>
            <person name="Kuo A."/>
            <person name="Riley R."/>
            <person name="Clum A."/>
            <person name="Nolan M."/>
            <person name="Lipzen A."/>
            <person name="Salamov A."/>
            <person name="Henrissat B."/>
            <person name="Wiebenga A."/>
            <person name="De vries R.P."/>
            <person name="Grigoriev I.V."/>
            <person name="Mortensen U.H."/>
            <person name="Andersen M.R."/>
            <person name="Baker S.E."/>
        </authorList>
    </citation>
    <scope>NUCLEOTIDE SEQUENCE [LARGE SCALE GENOMIC DNA]</scope>
    <source>
        <strain evidence="2 3">CBS 121057</strain>
    </source>
</reference>
<evidence type="ECO:0000256" key="1">
    <source>
        <dbReference type="SAM" id="MobiDB-lite"/>
    </source>
</evidence>
<name>A0A319ERM0_ASPSB</name>
<dbReference type="Gene3D" id="1.10.600.10">
    <property type="entry name" value="Farnesyl Diphosphate Synthase"/>
    <property type="match status" value="1"/>
</dbReference>
<evidence type="ECO:0000313" key="3">
    <source>
        <dbReference type="Proteomes" id="UP000248423"/>
    </source>
</evidence>
<dbReference type="OrthoDB" id="3004402at2759"/>
<dbReference type="EMBL" id="KZ826316">
    <property type="protein sequence ID" value="PYI11941.1"/>
    <property type="molecule type" value="Genomic_DNA"/>
</dbReference>
<dbReference type="Pfam" id="PF19086">
    <property type="entry name" value="Terpene_syn_C_2"/>
    <property type="match status" value="1"/>
</dbReference>